<gene>
    <name evidence="1" type="ORF">IWQ60_011876</name>
</gene>
<dbReference type="EMBL" id="JANBPT010001480">
    <property type="protein sequence ID" value="KAJ1907386.1"/>
    <property type="molecule type" value="Genomic_DNA"/>
</dbReference>
<dbReference type="AlphaFoldDB" id="A0A9W7ZPP1"/>
<dbReference type="Pfam" id="PF14735">
    <property type="entry name" value="HAUS4"/>
    <property type="match status" value="1"/>
</dbReference>
<protein>
    <submittedName>
        <fullName evidence="1">Uncharacterized protein</fullName>
    </submittedName>
</protein>
<proteinExistence type="predicted"/>
<reference evidence="1" key="1">
    <citation type="submission" date="2022-07" db="EMBL/GenBank/DDBJ databases">
        <title>Phylogenomic reconstructions and comparative analyses of Kickxellomycotina fungi.</title>
        <authorList>
            <person name="Reynolds N.K."/>
            <person name="Stajich J.E."/>
            <person name="Barry K."/>
            <person name="Grigoriev I.V."/>
            <person name="Crous P."/>
            <person name="Smith M.E."/>
        </authorList>
    </citation>
    <scope>NUCLEOTIDE SEQUENCE</scope>
    <source>
        <strain evidence="1">RSA 861</strain>
    </source>
</reference>
<comment type="caution">
    <text evidence="1">The sequence shown here is derived from an EMBL/GenBank/DDBJ whole genome shotgun (WGS) entry which is preliminary data.</text>
</comment>
<organism evidence="1 2">
    <name type="scientific">Tieghemiomyces parasiticus</name>
    <dbReference type="NCBI Taxonomy" id="78921"/>
    <lineage>
        <taxon>Eukaryota</taxon>
        <taxon>Fungi</taxon>
        <taxon>Fungi incertae sedis</taxon>
        <taxon>Zoopagomycota</taxon>
        <taxon>Kickxellomycotina</taxon>
        <taxon>Dimargaritomycetes</taxon>
        <taxon>Dimargaritales</taxon>
        <taxon>Dimargaritaceae</taxon>
        <taxon>Tieghemiomyces</taxon>
    </lineage>
</organism>
<sequence length="317" mass="36212">MDQLPSALLAQYPVFARLWNELRPVLSTQIAAAKGATAETRLPEIRARFLETELLYDTIQRVIDDDDPDALTYRHLKHAKEKVVTVLAEEVDLTGGSEQGSIHRTLYDLPITSAADLTIDSAARRLIYERCAERLEAILQTLERNSGVTSTQQAEAPTLGESIESKMVAYRRDRKRLQEARHFRRTAAFRTAQVLREVLTELWTAATRYILNHEVAKVEAFTGYFHCVIENMYLKLRITHLDTRLRWLTPIVGESLAQLRRGFDNEEARLVARLSEVGEHLLKYQRAGPEYEALAAAFREIVQATQQVQDDIQRIQA</sequence>
<dbReference type="PANTHER" id="PTHR16219">
    <property type="entry name" value="AUGMIN SUBUNIT 4 FAMILY MEMBER"/>
    <property type="match status" value="1"/>
</dbReference>
<dbReference type="PANTHER" id="PTHR16219:SF1">
    <property type="entry name" value="HAUS AUGMIN-LIKE COMPLEX SUBUNIT 4"/>
    <property type="match status" value="1"/>
</dbReference>
<evidence type="ECO:0000313" key="2">
    <source>
        <dbReference type="Proteomes" id="UP001150569"/>
    </source>
</evidence>
<accession>A0A9W7ZPP1</accession>
<dbReference type="InterPro" id="IPR029327">
    <property type="entry name" value="HAUS4"/>
</dbReference>
<dbReference type="GO" id="GO:0051225">
    <property type="term" value="P:spindle assembly"/>
    <property type="evidence" value="ECO:0007669"/>
    <property type="project" value="InterPro"/>
</dbReference>
<name>A0A9W7ZPP1_9FUNG</name>
<dbReference type="OrthoDB" id="66964at2759"/>
<keyword evidence="2" id="KW-1185">Reference proteome</keyword>
<evidence type="ECO:0000313" key="1">
    <source>
        <dbReference type="EMBL" id="KAJ1907386.1"/>
    </source>
</evidence>
<dbReference type="Proteomes" id="UP001150569">
    <property type="component" value="Unassembled WGS sequence"/>
</dbReference>
<dbReference type="GO" id="GO:0051011">
    <property type="term" value="F:microtubule minus-end binding"/>
    <property type="evidence" value="ECO:0007669"/>
    <property type="project" value="TreeGrafter"/>
</dbReference>
<dbReference type="GO" id="GO:0070652">
    <property type="term" value="C:HAUS complex"/>
    <property type="evidence" value="ECO:0007669"/>
    <property type="project" value="InterPro"/>
</dbReference>